<comment type="subcellular location">
    <subcellularLocation>
        <location evidence="1">Cell membrane</location>
        <topology evidence="1">Multi-pass membrane protein</topology>
    </subcellularLocation>
</comment>
<keyword evidence="4 8" id="KW-0812">Transmembrane</keyword>
<comment type="caution">
    <text evidence="9">The sequence shown here is derived from an EMBL/GenBank/DDBJ whole genome shotgun (WGS) entry which is preliminary data.</text>
</comment>
<dbReference type="Pfam" id="PF04093">
    <property type="entry name" value="MreD"/>
    <property type="match status" value="1"/>
</dbReference>
<feature type="transmembrane region" description="Helical" evidence="8">
    <location>
        <begin position="67"/>
        <end position="91"/>
    </location>
</feature>
<dbReference type="GO" id="GO:0008360">
    <property type="term" value="P:regulation of cell shape"/>
    <property type="evidence" value="ECO:0007669"/>
    <property type="project" value="UniProtKB-KW"/>
</dbReference>
<evidence type="ECO:0000313" key="9">
    <source>
        <dbReference type="EMBL" id="PKR57142.1"/>
    </source>
</evidence>
<dbReference type="GO" id="GO:0005886">
    <property type="term" value="C:plasma membrane"/>
    <property type="evidence" value="ECO:0007669"/>
    <property type="project" value="UniProtKB-SubCell"/>
</dbReference>
<organism evidence="9 10">
    <name type="scientific">Thalassospira lohafexi</name>
    <dbReference type="NCBI Taxonomy" id="744227"/>
    <lineage>
        <taxon>Bacteria</taxon>
        <taxon>Pseudomonadati</taxon>
        <taxon>Pseudomonadota</taxon>
        <taxon>Alphaproteobacteria</taxon>
        <taxon>Rhodospirillales</taxon>
        <taxon>Thalassospiraceae</taxon>
        <taxon>Thalassospira</taxon>
    </lineage>
</organism>
<evidence type="ECO:0000256" key="1">
    <source>
        <dbReference type="ARBA" id="ARBA00004651"/>
    </source>
</evidence>
<evidence type="ECO:0000256" key="5">
    <source>
        <dbReference type="ARBA" id="ARBA00022960"/>
    </source>
</evidence>
<evidence type="ECO:0000256" key="3">
    <source>
        <dbReference type="ARBA" id="ARBA00022475"/>
    </source>
</evidence>
<dbReference type="EMBL" id="NXGX01000007">
    <property type="protein sequence ID" value="PKR57142.1"/>
    <property type="molecule type" value="Genomic_DNA"/>
</dbReference>
<evidence type="ECO:0000313" key="10">
    <source>
        <dbReference type="Proteomes" id="UP000233332"/>
    </source>
</evidence>
<proteinExistence type="inferred from homology"/>
<evidence type="ECO:0000256" key="8">
    <source>
        <dbReference type="SAM" id="Phobius"/>
    </source>
</evidence>
<evidence type="ECO:0000256" key="4">
    <source>
        <dbReference type="ARBA" id="ARBA00022692"/>
    </source>
</evidence>
<keyword evidence="6 8" id="KW-1133">Transmembrane helix</keyword>
<evidence type="ECO:0000256" key="7">
    <source>
        <dbReference type="ARBA" id="ARBA00023136"/>
    </source>
</evidence>
<name>A0A2N3L2V0_9PROT</name>
<dbReference type="Proteomes" id="UP000233332">
    <property type="component" value="Unassembled WGS sequence"/>
</dbReference>
<dbReference type="RefSeq" id="WP_101304213.1">
    <property type="nucleotide sequence ID" value="NZ_NXGX01000007.1"/>
</dbReference>
<dbReference type="AlphaFoldDB" id="A0A2N3L2V0"/>
<keyword evidence="7 8" id="KW-0472">Membrane</keyword>
<feature type="transmembrane region" description="Helical" evidence="8">
    <location>
        <begin position="143"/>
        <end position="161"/>
    </location>
</feature>
<dbReference type="NCBIfam" id="TIGR03426">
    <property type="entry name" value="shape_MreD"/>
    <property type="match status" value="1"/>
</dbReference>
<feature type="transmembrane region" description="Helical" evidence="8">
    <location>
        <begin position="111"/>
        <end position="137"/>
    </location>
</feature>
<accession>A0A2N3L2V0</accession>
<dbReference type="InterPro" id="IPR007227">
    <property type="entry name" value="Cell_shape_determining_MreD"/>
</dbReference>
<gene>
    <name evidence="9" type="primary">mreD</name>
    <name evidence="9" type="ORF">COO92_17390</name>
</gene>
<keyword evidence="3" id="KW-1003">Cell membrane</keyword>
<keyword evidence="10" id="KW-1185">Reference proteome</keyword>
<reference evidence="9 10" key="1">
    <citation type="submission" date="2017-09" db="EMBL/GenBank/DDBJ databases">
        <title>Biodiversity and function of Thalassospira species in the particle-attached aromatic-hydrocarbon-degrading consortia from the surface seawater of the China South Sea.</title>
        <authorList>
            <person name="Dong C."/>
            <person name="Lai Q."/>
            <person name="Shao Z."/>
        </authorList>
    </citation>
    <scope>NUCLEOTIDE SEQUENCE [LARGE SCALE GENOMIC DNA]</scope>
    <source>
        <strain evidence="9 10">139Z-12</strain>
    </source>
</reference>
<comment type="similarity">
    <text evidence="2">Belongs to the MreD family.</text>
</comment>
<evidence type="ECO:0000256" key="2">
    <source>
        <dbReference type="ARBA" id="ARBA00007776"/>
    </source>
</evidence>
<evidence type="ECO:0000256" key="6">
    <source>
        <dbReference type="ARBA" id="ARBA00022989"/>
    </source>
</evidence>
<feature type="transmembrane region" description="Helical" evidence="8">
    <location>
        <begin position="12"/>
        <end position="30"/>
    </location>
</feature>
<protein>
    <submittedName>
        <fullName evidence="9">Rod shape-determining protein MreD</fullName>
    </submittedName>
</protein>
<sequence>MKPGVWHRLDVIARGLLPAFSVFVLLLINLLPVSLPLLSTASPSLALMAVFYWSVNRPDLLTALTAFFLGLLQDLLMGLPLGVSSLVLLLVQTGSASQGRFFHNKSFIVMWWGFALVAIPALLVQWLLSSALIGALLPIKATLISYVLTALLFPLVAWVLARTQNSLLRYM</sequence>
<keyword evidence="5" id="KW-0133">Cell shape</keyword>